<name>A0A317QQ44_9ACTN</name>
<protein>
    <submittedName>
        <fullName evidence="1">Acyl-CoA thioester hydrolase</fullName>
    </submittedName>
</protein>
<dbReference type="AlphaFoldDB" id="A0A317QQ44"/>
<dbReference type="Gene3D" id="3.10.129.10">
    <property type="entry name" value="Hotdog Thioesterase"/>
    <property type="match status" value="1"/>
</dbReference>
<dbReference type="Proteomes" id="UP000246661">
    <property type="component" value="Unassembled WGS sequence"/>
</dbReference>
<organism evidence="1 2">
    <name type="scientific">Geodermatophilus normandii</name>
    <dbReference type="NCBI Taxonomy" id="1137989"/>
    <lineage>
        <taxon>Bacteria</taxon>
        <taxon>Bacillati</taxon>
        <taxon>Actinomycetota</taxon>
        <taxon>Actinomycetes</taxon>
        <taxon>Geodermatophilales</taxon>
        <taxon>Geodermatophilaceae</taxon>
        <taxon>Geodermatophilus</taxon>
    </lineage>
</organism>
<dbReference type="CDD" id="cd00586">
    <property type="entry name" value="4HBT"/>
    <property type="match status" value="1"/>
</dbReference>
<evidence type="ECO:0000313" key="1">
    <source>
        <dbReference type="EMBL" id="PWW24836.1"/>
    </source>
</evidence>
<keyword evidence="2" id="KW-1185">Reference proteome</keyword>
<reference evidence="2" key="1">
    <citation type="submission" date="2018-05" db="EMBL/GenBank/DDBJ databases">
        <authorList>
            <person name="Klenk H.-P."/>
            <person name="Huntemann M."/>
            <person name="Clum A."/>
            <person name="Pillay M."/>
            <person name="Palaniappan K."/>
            <person name="Varghese N."/>
            <person name="Mikhailova N."/>
            <person name="Stamatis D."/>
            <person name="Reddy T."/>
            <person name="Daum C."/>
            <person name="Shapiro N."/>
            <person name="Ivanova N."/>
            <person name="Kyrpides N."/>
            <person name="Woyke T."/>
        </authorList>
    </citation>
    <scope>NUCLEOTIDE SEQUENCE [LARGE SCALE GENOMIC DNA]</scope>
    <source>
        <strain evidence="2">DSM 45417</strain>
    </source>
</reference>
<comment type="caution">
    <text evidence="1">The sequence shown here is derived from an EMBL/GenBank/DDBJ whole genome shotgun (WGS) entry which is preliminary data.</text>
</comment>
<gene>
    <name evidence="1" type="ORF">JD79_04027</name>
</gene>
<proteinExistence type="predicted"/>
<dbReference type="EMBL" id="QGTX01000001">
    <property type="protein sequence ID" value="PWW24836.1"/>
    <property type="molecule type" value="Genomic_DNA"/>
</dbReference>
<dbReference type="GO" id="GO:0016787">
    <property type="term" value="F:hydrolase activity"/>
    <property type="evidence" value="ECO:0007669"/>
    <property type="project" value="UniProtKB-KW"/>
</dbReference>
<accession>A0A317QQ44</accession>
<keyword evidence="1" id="KW-0378">Hydrolase</keyword>
<evidence type="ECO:0000313" key="2">
    <source>
        <dbReference type="Proteomes" id="UP000246661"/>
    </source>
</evidence>
<dbReference type="InterPro" id="IPR029069">
    <property type="entry name" value="HotDog_dom_sf"/>
</dbReference>
<dbReference type="SUPFAM" id="SSF54637">
    <property type="entry name" value="Thioesterase/thiol ester dehydrase-isomerase"/>
    <property type="match status" value="1"/>
</dbReference>
<sequence>MLGLLEDARLAMVDSTPGAGIILARLEIDYLHQVQYRIGEHLTVATSITRLGRSSIGMRQELTQDGRVVLRAEMVLVNFDYAADASTPLTDDQRAHWSRWMVT</sequence>
<dbReference type="Pfam" id="PF13279">
    <property type="entry name" value="4HBT_2"/>
    <property type="match status" value="1"/>
</dbReference>